<proteinExistence type="predicted"/>
<dbReference type="AlphaFoldDB" id="A0A9Q0FMD2"/>
<keyword evidence="2" id="KW-1185">Reference proteome</keyword>
<accession>A0A9Q0FMD2</accession>
<dbReference type="EMBL" id="JAKUCV010004786">
    <property type="protein sequence ID" value="KAJ4834071.1"/>
    <property type="molecule type" value="Genomic_DNA"/>
</dbReference>
<sequence>MSVRHIHGPSLKNITIQTDVVETKNCEQFLLASKEYINKLDRKYISLDIDKIWEDVIVELRSSTTELQIREGNY</sequence>
<evidence type="ECO:0000313" key="1">
    <source>
        <dbReference type="EMBL" id="KAJ4834071.1"/>
    </source>
</evidence>
<reference evidence="1" key="1">
    <citation type="submission" date="2022-02" db="EMBL/GenBank/DDBJ databases">
        <authorList>
            <person name="Henning P.M."/>
            <person name="McCubbin A.G."/>
            <person name="Shore J.S."/>
        </authorList>
    </citation>
    <scope>NUCLEOTIDE SEQUENCE</scope>
    <source>
        <strain evidence="1">F60SS</strain>
        <tissue evidence="1">Leaves</tissue>
    </source>
</reference>
<gene>
    <name evidence="1" type="ORF">Tsubulata_016269</name>
</gene>
<reference evidence="1" key="2">
    <citation type="journal article" date="2023" name="Plants (Basel)">
        <title>Annotation of the Turnera subulata (Passifloraceae) Draft Genome Reveals the S-Locus Evolved after the Divergence of Turneroideae from Passifloroideae in a Stepwise Manner.</title>
        <authorList>
            <person name="Henning P.M."/>
            <person name="Roalson E.H."/>
            <person name="Mir W."/>
            <person name="McCubbin A.G."/>
            <person name="Shore J.S."/>
        </authorList>
    </citation>
    <scope>NUCLEOTIDE SEQUENCE</scope>
    <source>
        <strain evidence="1">F60SS</strain>
    </source>
</reference>
<comment type="caution">
    <text evidence="1">The sequence shown here is derived from an EMBL/GenBank/DDBJ whole genome shotgun (WGS) entry which is preliminary data.</text>
</comment>
<evidence type="ECO:0000313" key="2">
    <source>
        <dbReference type="Proteomes" id="UP001141552"/>
    </source>
</evidence>
<name>A0A9Q0FMD2_9ROSI</name>
<protein>
    <submittedName>
        <fullName evidence="1">Uncharacterized protein</fullName>
    </submittedName>
</protein>
<organism evidence="1 2">
    <name type="scientific">Turnera subulata</name>
    <dbReference type="NCBI Taxonomy" id="218843"/>
    <lineage>
        <taxon>Eukaryota</taxon>
        <taxon>Viridiplantae</taxon>
        <taxon>Streptophyta</taxon>
        <taxon>Embryophyta</taxon>
        <taxon>Tracheophyta</taxon>
        <taxon>Spermatophyta</taxon>
        <taxon>Magnoliopsida</taxon>
        <taxon>eudicotyledons</taxon>
        <taxon>Gunneridae</taxon>
        <taxon>Pentapetalae</taxon>
        <taxon>rosids</taxon>
        <taxon>fabids</taxon>
        <taxon>Malpighiales</taxon>
        <taxon>Passifloraceae</taxon>
        <taxon>Turnera</taxon>
    </lineage>
</organism>
<dbReference type="Proteomes" id="UP001141552">
    <property type="component" value="Unassembled WGS sequence"/>
</dbReference>